<reference evidence="2 3" key="1">
    <citation type="journal article" date="2012" name="J. Bacteriol.">
        <title>Draft Genome Sequence of Mesorhizobium alhagi CCNWXJ12-2T, a Novel Salt-Resistant Species Isolated from the Desert of Northwestern China.</title>
        <authorList>
            <person name="Zhou M."/>
            <person name="Chen W."/>
            <person name="Chen H."/>
            <person name="Wei G."/>
        </authorList>
    </citation>
    <scope>NUCLEOTIDE SEQUENCE [LARGE SCALE GENOMIC DNA]</scope>
    <source>
        <strain evidence="2 3">CCNWXJ12-2</strain>
    </source>
</reference>
<feature type="region of interest" description="Disordered" evidence="1">
    <location>
        <begin position="29"/>
        <end position="52"/>
    </location>
</feature>
<evidence type="ECO:0000313" key="3">
    <source>
        <dbReference type="Proteomes" id="UP000003250"/>
    </source>
</evidence>
<protein>
    <submittedName>
        <fullName evidence="2">Uncharacterized protein</fullName>
    </submittedName>
</protein>
<sequence length="52" mass="5861">MPLFGNVRAHVNARSSAYPIDLESATPHRIPPMSDFAQKDWRNNGVARRKPS</sequence>
<dbReference type="Proteomes" id="UP000003250">
    <property type="component" value="Unassembled WGS sequence"/>
</dbReference>
<proteinExistence type="predicted"/>
<gene>
    <name evidence="2" type="ORF">MAXJ12_06068</name>
</gene>
<name>H0HM50_9HYPH</name>
<accession>H0HM50</accession>
<dbReference type="PATRIC" id="fig|1107882.3.peg.1200"/>
<keyword evidence="3" id="KW-1185">Reference proteome</keyword>
<dbReference type="EMBL" id="AHAM01000038">
    <property type="protein sequence ID" value="EHK58242.1"/>
    <property type="molecule type" value="Genomic_DNA"/>
</dbReference>
<evidence type="ECO:0000256" key="1">
    <source>
        <dbReference type="SAM" id="MobiDB-lite"/>
    </source>
</evidence>
<dbReference type="AlphaFoldDB" id="H0HM50"/>
<organism evidence="2 3">
    <name type="scientific">Mesorhizobium alhagi CCNWXJ12-2</name>
    <dbReference type="NCBI Taxonomy" id="1107882"/>
    <lineage>
        <taxon>Bacteria</taxon>
        <taxon>Pseudomonadati</taxon>
        <taxon>Pseudomonadota</taxon>
        <taxon>Alphaproteobacteria</taxon>
        <taxon>Hyphomicrobiales</taxon>
        <taxon>Phyllobacteriaceae</taxon>
        <taxon>Allomesorhizobium</taxon>
    </lineage>
</organism>
<evidence type="ECO:0000313" key="2">
    <source>
        <dbReference type="EMBL" id="EHK58242.1"/>
    </source>
</evidence>